<dbReference type="CDD" id="cd00614">
    <property type="entry name" value="CGS_like"/>
    <property type="match status" value="1"/>
</dbReference>
<dbReference type="Gene3D" id="3.40.640.10">
    <property type="entry name" value="Type I PLP-dependent aspartate aminotransferase-like (Major domain)"/>
    <property type="match status" value="1"/>
</dbReference>
<evidence type="ECO:0000256" key="9">
    <source>
        <dbReference type="ARBA" id="ARBA00048780"/>
    </source>
</evidence>
<evidence type="ECO:0000256" key="3">
    <source>
        <dbReference type="ARBA" id="ARBA00012222"/>
    </source>
</evidence>
<dbReference type="Pfam" id="PF01053">
    <property type="entry name" value="Cys_Met_Meta_PP"/>
    <property type="match status" value="1"/>
</dbReference>
<dbReference type="GO" id="GO:0018826">
    <property type="term" value="F:methionine gamma-lyase activity"/>
    <property type="evidence" value="ECO:0007669"/>
    <property type="project" value="UniProtKB-EC"/>
</dbReference>
<dbReference type="PANTHER" id="PTHR11808:SF80">
    <property type="entry name" value="CYSTATHIONINE GAMMA-LYASE"/>
    <property type="match status" value="1"/>
</dbReference>
<dbReference type="GO" id="GO:0030170">
    <property type="term" value="F:pyridoxal phosphate binding"/>
    <property type="evidence" value="ECO:0007669"/>
    <property type="project" value="InterPro"/>
</dbReference>
<proteinExistence type="inferred from homology"/>
<comment type="similarity">
    <text evidence="2">Belongs to the trans-sulfuration enzymes family. L-methionine gamma-lyase subfamily.</text>
</comment>
<dbReference type="Gene3D" id="3.90.1150.10">
    <property type="entry name" value="Aspartate Aminotransferase, domain 1"/>
    <property type="match status" value="1"/>
</dbReference>
<evidence type="ECO:0000256" key="12">
    <source>
        <dbReference type="RuleBase" id="RU362118"/>
    </source>
</evidence>
<comment type="catalytic activity">
    <reaction evidence="10">
        <text>L-methionine + H2O = methanethiol + 2-oxobutanoate + NH4(+)</text>
        <dbReference type="Rhea" id="RHEA:23800"/>
        <dbReference type="ChEBI" id="CHEBI:15377"/>
        <dbReference type="ChEBI" id="CHEBI:16007"/>
        <dbReference type="ChEBI" id="CHEBI:16763"/>
        <dbReference type="ChEBI" id="CHEBI:28938"/>
        <dbReference type="ChEBI" id="CHEBI:57844"/>
        <dbReference type="EC" id="4.4.1.11"/>
    </reaction>
    <physiologicalReaction direction="left-to-right" evidence="10">
        <dbReference type="Rhea" id="RHEA:23801"/>
    </physiologicalReaction>
</comment>
<evidence type="ECO:0000313" key="13">
    <source>
        <dbReference type="EMBL" id="GAQ24343.1"/>
    </source>
</evidence>
<evidence type="ECO:0000256" key="4">
    <source>
        <dbReference type="ARBA" id="ARBA00019040"/>
    </source>
</evidence>
<dbReference type="STRING" id="224999.GCA_001485475_00325"/>
<dbReference type="GO" id="GO:0005737">
    <property type="term" value="C:cytoplasm"/>
    <property type="evidence" value="ECO:0007669"/>
    <property type="project" value="TreeGrafter"/>
</dbReference>
<gene>
    <name evidence="13" type="ORF">TSYNT_5169</name>
</gene>
<evidence type="ECO:0000256" key="7">
    <source>
        <dbReference type="ARBA" id="ARBA00047175"/>
    </source>
</evidence>
<evidence type="ECO:0000256" key="2">
    <source>
        <dbReference type="ARBA" id="ARBA00008667"/>
    </source>
</evidence>
<dbReference type="EC" id="4.4.1.11" evidence="3"/>
<dbReference type="PANTHER" id="PTHR11808">
    <property type="entry name" value="TRANS-SULFURATION ENZYME FAMILY MEMBER"/>
    <property type="match status" value="1"/>
</dbReference>
<evidence type="ECO:0000256" key="11">
    <source>
        <dbReference type="PIRSR" id="PIRSR001434-2"/>
    </source>
</evidence>
<dbReference type="InterPro" id="IPR000277">
    <property type="entry name" value="Cys/Met-Metab_PyrdxlP-dep_enz"/>
</dbReference>
<dbReference type="Proteomes" id="UP000062160">
    <property type="component" value="Unassembled WGS sequence"/>
</dbReference>
<dbReference type="PROSITE" id="PS00868">
    <property type="entry name" value="CYS_MET_METAB_PP"/>
    <property type="match status" value="1"/>
</dbReference>
<dbReference type="InterPro" id="IPR015424">
    <property type="entry name" value="PyrdxlP-dep_Trfase"/>
</dbReference>
<dbReference type="NCBIfam" id="TIGR01328">
    <property type="entry name" value="met_gam_lyase"/>
    <property type="match status" value="1"/>
</dbReference>
<dbReference type="RefSeq" id="WP_059031420.1">
    <property type="nucleotide sequence ID" value="NZ_DF976999.1"/>
</dbReference>
<dbReference type="SUPFAM" id="SSF53383">
    <property type="entry name" value="PLP-dependent transferases"/>
    <property type="match status" value="1"/>
</dbReference>
<sequence>MNNIKTKGFNTKAIHAGQKPCPVTGAHVTPIYQTSTFVFKDVDQGARRFAGEEEGYIYTRLGNPTISELEKKVAVLEGGEEAIATASGMAAISTALVTLLKKSDHIVAGDALYGCTHSFISEILPQYGIEVTMVDTSKLENIENAMKPNTKVVYVETPANPTMKLVDLKGASEIAHKHGAYIITDNTFMSPYLQRPIEHGVDVVVHSATKYLGGHGDLLAGLIVGPKELLDPMRIPYLKDFGGILSPFDAWLLMRGIKTLGVRMDRHCANAQKVAEYLENHPLVDKVYYPGLPSHPQYELAKRQMDGFGGMITFELKGGLEAGKVLMNSVKMITLAVSLGCVDSLIQHPASMTHSPVPREERLKAGITDGQVRLSVGIEDVEDIIADLDQALNEVAKQTK</sequence>
<comment type="catalytic activity">
    <reaction evidence="9">
        <text>L-homocysteine + H2O = 2-oxobutanoate + hydrogen sulfide + NH4(+) + H(+)</text>
        <dbReference type="Rhea" id="RHEA:14501"/>
        <dbReference type="ChEBI" id="CHEBI:15377"/>
        <dbReference type="ChEBI" id="CHEBI:15378"/>
        <dbReference type="ChEBI" id="CHEBI:16763"/>
        <dbReference type="ChEBI" id="CHEBI:28938"/>
        <dbReference type="ChEBI" id="CHEBI:29919"/>
        <dbReference type="ChEBI" id="CHEBI:58199"/>
        <dbReference type="EC" id="4.4.1.2"/>
    </reaction>
    <physiologicalReaction direction="left-to-right" evidence="9">
        <dbReference type="Rhea" id="RHEA:14502"/>
    </physiologicalReaction>
</comment>
<reference evidence="13" key="1">
    <citation type="journal article" date="2016" name="Genome Announc.">
        <title>Draft Genome Sequence of the Syntrophic Lactate-Degrading Bacterium Tepidanaerobacter syntrophicus JLT.</title>
        <authorList>
            <person name="Matsuura N."/>
            <person name="Ohashi A."/>
            <person name="Tourlousse D.M."/>
            <person name="Sekiguchi Y."/>
        </authorList>
    </citation>
    <scope>NUCLEOTIDE SEQUENCE [LARGE SCALE GENOMIC DNA]</scope>
    <source>
        <strain evidence="13">JL</strain>
    </source>
</reference>
<dbReference type="PIRSF" id="PIRSF001434">
    <property type="entry name" value="CGS"/>
    <property type="match status" value="1"/>
</dbReference>
<protein>
    <recommendedName>
        <fullName evidence="4">L-methionine gamma-lyase</fullName>
        <ecNumber evidence="3">4.4.1.11</ecNumber>
        <ecNumber evidence="7">4.4.1.2</ecNumber>
    </recommendedName>
    <alternativeName>
        <fullName evidence="8">Homocysteine desulfhydrase</fullName>
    </alternativeName>
</protein>
<dbReference type="InterPro" id="IPR015421">
    <property type="entry name" value="PyrdxlP-dep_Trfase_major"/>
</dbReference>
<dbReference type="OrthoDB" id="9780685at2"/>
<comment type="cofactor">
    <cofactor evidence="1 12">
        <name>pyridoxal 5'-phosphate</name>
        <dbReference type="ChEBI" id="CHEBI:597326"/>
    </cofactor>
</comment>
<evidence type="ECO:0000256" key="8">
    <source>
        <dbReference type="ARBA" id="ARBA00047199"/>
    </source>
</evidence>
<dbReference type="InterPro" id="IPR006237">
    <property type="entry name" value="L-Met_gamma_lys"/>
</dbReference>
<evidence type="ECO:0000256" key="5">
    <source>
        <dbReference type="ARBA" id="ARBA00022898"/>
    </source>
</evidence>
<dbReference type="InterPro" id="IPR054542">
    <property type="entry name" value="Cys_met_metab_PP"/>
</dbReference>
<dbReference type="AlphaFoldDB" id="A0A0U9HMZ3"/>
<evidence type="ECO:0000256" key="1">
    <source>
        <dbReference type="ARBA" id="ARBA00001933"/>
    </source>
</evidence>
<feature type="modified residue" description="N6-(pyridoxal phosphate)lysine" evidence="11">
    <location>
        <position position="210"/>
    </location>
</feature>
<keyword evidence="14" id="KW-1185">Reference proteome</keyword>
<keyword evidence="6 13" id="KW-0456">Lyase</keyword>
<dbReference type="GO" id="GO:0019346">
    <property type="term" value="P:transsulfuration"/>
    <property type="evidence" value="ECO:0007669"/>
    <property type="project" value="InterPro"/>
</dbReference>
<dbReference type="EMBL" id="DF976999">
    <property type="protein sequence ID" value="GAQ24343.1"/>
    <property type="molecule type" value="Genomic_DNA"/>
</dbReference>
<evidence type="ECO:0000256" key="6">
    <source>
        <dbReference type="ARBA" id="ARBA00023239"/>
    </source>
</evidence>
<dbReference type="GO" id="GO:0047982">
    <property type="term" value="F:homocysteine desulfhydrase activity"/>
    <property type="evidence" value="ECO:0007669"/>
    <property type="project" value="UniProtKB-EC"/>
</dbReference>
<organism evidence="13">
    <name type="scientific">Tepidanaerobacter syntrophicus</name>
    <dbReference type="NCBI Taxonomy" id="224999"/>
    <lineage>
        <taxon>Bacteria</taxon>
        <taxon>Bacillati</taxon>
        <taxon>Bacillota</taxon>
        <taxon>Clostridia</taxon>
        <taxon>Thermosediminibacterales</taxon>
        <taxon>Tepidanaerobacteraceae</taxon>
        <taxon>Tepidanaerobacter</taxon>
    </lineage>
</organism>
<dbReference type="InterPro" id="IPR015422">
    <property type="entry name" value="PyrdxlP-dep_Trfase_small"/>
</dbReference>
<dbReference type="EC" id="4.4.1.2" evidence="7"/>
<dbReference type="FunFam" id="3.40.640.10:FF:000046">
    <property type="entry name" value="Cystathionine gamma-lyase"/>
    <property type="match status" value="1"/>
</dbReference>
<evidence type="ECO:0000256" key="10">
    <source>
        <dbReference type="ARBA" id="ARBA00052699"/>
    </source>
</evidence>
<dbReference type="FunFam" id="3.90.1150.10:FF:000008">
    <property type="entry name" value="Cystathionine gamma-synthase"/>
    <property type="match status" value="1"/>
</dbReference>
<keyword evidence="5 11" id="KW-0663">Pyridoxal phosphate</keyword>
<accession>A0A0U9HMZ3</accession>
<evidence type="ECO:0000313" key="14">
    <source>
        <dbReference type="Proteomes" id="UP000062160"/>
    </source>
</evidence>
<name>A0A0U9HMZ3_9FIRM</name>